<feature type="compositionally biased region" description="Polar residues" evidence="1">
    <location>
        <begin position="60"/>
        <end position="69"/>
    </location>
</feature>
<feature type="transmembrane region" description="Helical" evidence="2">
    <location>
        <begin position="34"/>
        <end position="51"/>
    </location>
</feature>
<dbReference type="Proteomes" id="UP000288388">
    <property type="component" value="Unassembled WGS sequence"/>
</dbReference>
<dbReference type="InterPro" id="IPR044927">
    <property type="entry name" value="Endonuclea_NS_2"/>
</dbReference>
<dbReference type="Pfam" id="PF13930">
    <property type="entry name" value="Endonuclea_NS_2"/>
    <property type="match status" value="1"/>
</dbReference>
<feature type="domain" description="Type VII secretion system protein EssD-like" evidence="3">
    <location>
        <begin position="141"/>
        <end position="272"/>
    </location>
</feature>
<evidence type="ECO:0000313" key="5">
    <source>
        <dbReference type="Proteomes" id="UP000288388"/>
    </source>
</evidence>
<keyword evidence="2" id="KW-0812">Transmembrane</keyword>
<evidence type="ECO:0000259" key="3">
    <source>
        <dbReference type="Pfam" id="PF13930"/>
    </source>
</evidence>
<evidence type="ECO:0000313" key="4">
    <source>
        <dbReference type="EMBL" id="RVU94977.1"/>
    </source>
</evidence>
<name>A0A437UMX5_ENTAV</name>
<reference evidence="4 5" key="1">
    <citation type="submission" date="2018-12" db="EMBL/GenBank/DDBJ databases">
        <title>A novel vanA-carrying plasmid in a clinical isolate of Enterococcus avium.</title>
        <authorList>
            <person name="Bernasconi O.J."/>
            <person name="Luzzaro F."/>
            <person name="Endimiani A."/>
        </authorList>
    </citation>
    <scope>NUCLEOTIDE SEQUENCE [LARGE SCALE GENOMIC DNA]</scope>
    <source>
        <strain evidence="4 5">LC0559/18</strain>
    </source>
</reference>
<feature type="region of interest" description="Disordered" evidence="1">
    <location>
        <begin position="56"/>
        <end position="103"/>
    </location>
</feature>
<dbReference type="Gene3D" id="3.40.570.10">
    <property type="entry name" value="Extracellular Endonuclease, subunit A"/>
    <property type="match status" value="1"/>
</dbReference>
<evidence type="ECO:0000256" key="2">
    <source>
        <dbReference type="SAM" id="Phobius"/>
    </source>
</evidence>
<feature type="compositionally biased region" description="Low complexity" evidence="1">
    <location>
        <begin position="348"/>
        <end position="364"/>
    </location>
</feature>
<sequence>MGNLLLLVGFFGFIFGVLRLIRAFFKKSPKKPELFIILGTFIVFIAGGMLTEPSDHKTAETTISSTQPNKIKSKSASSSSKEKEDKKKSTDDKNKQKQALVSFDNRMKQDNTTLANLEYSGTQTIEVNDNKPTFSVDDLSLANKAWEKYGDLDQLNRATNAEAMLNQSLMPTAKRGDISNVKPTGWHNKKINKGYLYNRSHLIGYALSGENDNWKNLITGTAQLNNPEMLRFEMDIKYYLEKSKDNYVRYSVTPVFRGDELLARGVHLMAQSIKSDDIKFNVYIFNVQDDVSLNYSDGTSKTKNEIEAAQRKEEERKNAEIKAQQAAEEQQRVEAQKQAEEQQRIEAQEQAEAAQSEASAQQAAPTPAQTNGPEYVDANGNGLIKGSNNGIYHVPGSRYYDKTTNPAALFKTVDEAERAGYRAPRN</sequence>
<proteinExistence type="predicted"/>
<feature type="compositionally biased region" description="Basic and acidic residues" evidence="1">
    <location>
        <begin position="80"/>
        <end position="95"/>
    </location>
</feature>
<protein>
    <recommendedName>
        <fullName evidence="3">Type VII secretion system protein EssD-like domain-containing protein</fullName>
    </recommendedName>
</protein>
<feature type="compositionally biased region" description="Basic and acidic residues" evidence="1">
    <location>
        <begin position="300"/>
        <end position="320"/>
    </location>
</feature>
<organism evidence="4 5">
    <name type="scientific">Enterococcus avium</name>
    <name type="common">Streptococcus avium</name>
    <dbReference type="NCBI Taxonomy" id="33945"/>
    <lineage>
        <taxon>Bacteria</taxon>
        <taxon>Bacillati</taxon>
        <taxon>Bacillota</taxon>
        <taxon>Bacilli</taxon>
        <taxon>Lactobacillales</taxon>
        <taxon>Enterococcaceae</taxon>
        <taxon>Enterococcus</taxon>
    </lineage>
</organism>
<dbReference type="RefSeq" id="WP_127978882.1">
    <property type="nucleotide sequence ID" value="NZ_JBPFKW010000283.1"/>
</dbReference>
<dbReference type="InterPro" id="IPR044929">
    <property type="entry name" value="DNA/RNA_non-sp_Endonuclease_sf"/>
</dbReference>
<feature type="transmembrane region" description="Helical" evidence="2">
    <location>
        <begin position="6"/>
        <end position="25"/>
    </location>
</feature>
<dbReference type="AlphaFoldDB" id="A0A437UMX5"/>
<feature type="compositionally biased region" description="Basic and acidic residues" evidence="1">
    <location>
        <begin position="329"/>
        <end position="347"/>
    </location>
</feature>
<comment type="caution">
    <text evidence="4">The sequence shown here is derived from an EMBL/GenBank/DDBJ whole genome shotgun (WGS) entry which is preliminary data.</text>
</comment>
<evidence type="ECO:0000256" key="1">
    <source>
        <dbReference type="SAM" id="MobiDB-lite"/>
    </source>
</evidence>
<gene>
    <name evidence="4" type="ORF">EK398_08975</name>
</gene>
<dbReference type="EMBL" id="RYZS01000001">
    <property type="protein sequence ID" value="RVU94977.1"/>
    <property type="molecule type" value="Genomic_DNA"/>
</dbReference>
<feature type="region of interest" description="Disordered" evidence="1">
    <location>
        <begin position="294"/>
        <end position="405"/>
    </location>
</feature>
<keyword evidence="2" id="KW-0472">Membrane</keyword>
<keyword evidence="2" id="KW-1133">Transmembrane helix</keyword>
<accession>A0A437UMX5</accession>